<dbReference type="AlphaFoldDB" id="A0A223P325"/>
<name>A0A223P325_9SPHI</name>
<proteinExistence type="predicted"/>
<keyword evidence="2" id="KW-1185">Reference proteome</keyword>
<sequence>MSALFLHDEMKKTIDIDKNRARVKFILIVYRFVYGFY</sequence>
<dbReference type="EMBL" id="CP022743">
    <property type="protein sequence ID" value="ASU36492.1"/>
    <property type="molecule type" value="Genomic_DNA"/>
</dbReference>
<gene>
    <name evidence="1" type="ORF">MuYL_4609</name>
</gene>
<organism evidence="1 2">
    <name type="scientific">Mucilaginibacter xinganensis</name>
    <dbReference type="NCBI Taxonomy" id="1234841"/>
    <lineage>
        <taxon>Bacteria</taxon>
        <taxon>Pseudomonadati</taxon>
        <taxon>Bacteroidota</taxon>
        <taxon>Sphingobacteriia</taxon>
        <taxon>Sphingobacteriales</taxon>
        <taxon>Sphingobacteriaceae</taxon>
        <taxon>Mucilaginibacter</taxon>
    </lineage>
</organism>
<evidence type="ECO:0000313" key="1">
    <source>
        <dbReference type="EMBL" id="ASU36492.1"/>
    </source>
</evidence>
<accession>A0A223P325</accession>
<dbReference type="Proteomes" id="UP000215002">
    <property type="component" value="Chromosome"/>
</dbReference>
<dbReference type="KEGG" id="muc:MuYL_4609"/>
<evidence type="ECO:0000313" key="2">
    <source>
        <dbReference type="Proteomes" id="UP000215002"/>
    </source>
</evidence>
<reference evidence="1 2" key="1">
    <citation type="submission" date="2017-08" db="EMBL/GenBank/DDBJ databases">
        <title>Complete genome sequence of Mucilaginibacter sp. strain BJC16-A31.</title>
        <authorList>
            <consortium name="Henan University of Science and Technology"/>
            <person name="You X."/>
        </authorList>
    </citation>
    <scope>NUCLEOTIDE SEQUENCE [LARGE SCALE GENOMIC DNA]</scope>
    <source>
        <strain evidence="1 2">BJC16-A31</strain>
    </source>
</reference>
<protein>
    <submittedName>
        <fullName evidence="1">Uncharacterized protein</fullName>
    </submittedName>
</protein>